<sequence length="614" mass="68882">MILSSCPRSVVHGCLALIAFSKGASFLGGRITVAHYNELRSQCLVNGIFLFEGAVWSPDSCSVCQCRSGAVRCHAVPCLDAGTQFTALLLESPYPCSSLSIYPPPPPIKRLEIVKPQTQPQWWDRKLVLGPSVVERRRFDHDDHDDDDYMEDDSDSNDDDDDDRTFLISTFPAQKPALPPTLRPFALPTKQSVVLPAGRPLPVPGKHSAGPRGPGRPFIAPYVYMESLPAGCLLYESLIACGSTGLTHLPLIKDTGLRILYLSDNKISKIPTRAFAGLPNLEWLDLSKNKLDDFSLGQDVFKNLTKLRRLNLDGNNLTKVPPLPPSLLELKINDNKLSGLTPHSFRGVSQLLTLELEDNEFHDGNVSPLAFRNLGKLIYLRLDDNDFRAIPSGLPTSLQELRLSDNQIEVVHAGLLNKTVNLRVLNLSHNKIREDRIAPRAWIHLRKLESLDLSYNKLVHVPSFLPVGLRQLMLHHNQIERIPGYVFAHLKPGLDSLDLSYNRLREDGVSEVSFMGLYHSLTELLLDHNQLRAIPRGIIQLRALQLLHLNHNYISSVPMNSLCDSTAREDSPLLSVHLQNNLIERRLIPPTALSCIRTYHSVLLRPQRHEYIHE</sequence>
<dbReference type="InterPro" id="IPR043184">
    <property type="entry name" value="ECM2"/>
</dbReference>
<dbReference type="SUPFAM" id="SSF57603">
    <property type="entry name" value="FnI-like domain"/>
    <property type="match status" value="1"/>
</dbReference>
<name>A0A3B4CXI9_PYGNA</name>
<dbReference type="Proteomes" id="UP001501920">
    <property type="component" value="Chromosome 28"/>
</dbReference>
<protein>
    <recommendedName>
        <fullName evidence="4">VWFC domain-containing protein</fullName>
    </recommendedName>
</protein>
<dbReference type="Pfam" id="PF13855">
    <property type="entry name" value="LRR_8"/>
    <property type="match status" value="4"/>
</dbReference>
<dbReference type="GO" id="GO:0031012">
    <property type="term" value="C:extracellular matrix"/>
    <property type="evidence" value="ECO:0007669"/>
    <property type="project" value="TreeGrafter"/>
</dbReference>
<organism evidence="5 6">
    <name type="scientific">Pygocentrus nattereri</name>
    <name type="common">Red-bellied piranha</name>
    <dbReference type="NCBI Taxonomy" id="42514"/>
    <lineage>
        <taxon>Eukaryota</taxon>
        <taxon>Metazoa</taxon>
        <taxon>Chordata</taxon>
        <taxon>Craniata</taxon>
        <taxon>Vertebrata</taxon>
        <taxon>Euteleostomi</taxon>
        <taxon>Actinopterygii</taxon>
        <taxon>Neopterygii</taxon>
        <taxon>Teleostei</taxon>
        <taxon>Ostariophysi</taxon>
        <taxon>Characiformes</taxon>
        <taxon>Characoidei</taxon>
        <taxon>Pygocentrus</taxon>
    </lineage>
</organism>
<evidence type="ECO:0000313" key="6">
    <source>
        <dbReference type="Proteomes" id="UP001501920"/>
    </source>
</evidence>
<dbReference type="FunFam" id="3.80.10.10:FF:000772">
    <property type="entry name" value="Extracellular matrix protein 2"/>
    <property type="match status" value="1"/>
</dbReference>
<feature type="region of interest" description="Disordered" evidence="3">
    <location>
        <begin position="139"/>
        <end position="164"/>
    </location>
</feature>
<dbReference type="OMA" id="YIIRAMG"/>
<dbReference type="GO" id="GO:0010811">
    <property type="term" value="P:positive regulation of cell-substrate adhesion"/>
    <property type="evidence" value="ECO:0007669"/>
    <property type="project" value="TreeGrafter"/>
</dbReference>
<keyword evidence="2" id="KW-0677">Repeat</keyword>
<dbReference type="PRINTS" id="PR00019">
    <property type="entry name" value="LEURICHRPT"/>
</dbReference>
<dbReference type="AlphaFoldDB" id="A0A3B4CXI9"/>
<dbReference type="STRING" id="42514.ENSPNAP00000015254"/>
<evidence type="ECO:0000256" key="2">
    <source>
        <dbReference type="ARBA" id="ARBA00022737"/>
    </source>
</evidence>
<dbReference type="InterPro" id="IPR032675">
    <property type="entry name" value="LRR_dom_sf"/>
</dbReference>
<dbReference type="GeneTree" id="ENSGT00940000164248"/>
<keyword evidence="6" id="KW-1185">Reference proteome</keyword>
<dbReference type="Gene3D" id="2.10.70.10">
    <property type="entry name" value="Complement Module, domain 1"/>
    <property type="match status" value="1"/>
</dbReference>
<accession>A0A3B4CXI9</accession>
<dbReference type="Gene3D" id="3.80.10.10">
    <property type="entry name" value="Ribonuclease Inhibitor"/>
    <property type="match status" value="4"/>
</dbReference>
<dbReference type="GO" id="GO:0008201">
    <property type="term" value="F:heparin binding"/>
    <property type="evidence" value="ECO:0007669"/>
    <property type="project" value="TreeGrafter"/>
</dbReference>
<dbReference type="InterPro" id="IPR001007">
    <property type="entry name" value="VWF_dom"/>
</dbReference>
<dbReference type="SMART" id="SM00364">
    <property type="entry name" value="LRR_BAC"/>
    <property type="match status" value="6"/>
</dbReference>
<dbReference type="PANTHER" id="PTHR46544:SF2">
    <property type="entry name" value="EXTRACELLULAR MATRIX PROTEIN 2-RELATED"/>
    <property type="match status" value="1"/>
</dbReference>
<dbReference type="Ensembl" id="ENSPNAT00000023438.2">
    <property type="protein sequence ID" value="ENSPNAP00000015254.2"/>
    <property type="gene ID" value="ENSPNAG00000021314.2"/>
</dbReference>
<keyword evidence="1" id="KW-0433">Leucine-rich repeat</keyword>
<evidence type="ECO:0000256" key="1">
    <source>
        <dbReference type="ARBA" id="ARBA00022614"/>
    </source>
</evidence>
<dbReference type="GO" id="GO:0030198">
    <property type="term" value="P:extracellular matrix organization"/>
    <property type="evidence" value="ECO:0007669"/>
    <property type="project" value="TreeGrafter"/>
</dbReference>
<dbReference type="InterPro" id="IPR001611">
    <property type="entry name" value="Leu-rich_rpt"/>
</dbReference>
<dbReference type="Pfam" id="PF00093">
    <property type="entry name" value="VWC"/>
    <property type="match status" value="1"/>
</dbReference>
<dbReference type="PANTHER" id="PTHR46544">
    <property type="entry name" value="EXTRACELLULAR MATRIX PROTEIN 2-RELATED"/>
    <property type="match status" value="1"/>
</dbReference>
<feature type="compositionally biased region" description="Acidic residues" evidence="3">
    <location>
        <begin position="143"/>
        <end position="163"/>
    </location>
</feature>
<dbReference type="FunFam" id="3.80.10.10:FF:001007">
    <property type="entry name" value="Si:dkey-32e6.6"/>
    <property type="match status" value="1"/>
</dbReference>
<evidence type="ECO:0000259" key="4">
    <source>
        <dbReference type="Pfam" id="PF00093"/>
    </source>
</evidence>
<reference evidence="5" key="2">
    <citation type="submission" date="2025-08" db="UniProtKB">
        <authorList>
            <consortium name="Ensembl"/>
        </authorList>
    </citation>
    <scope>IDENTIFICATION</scope>
</reference>
<feature type="domain" description="VWFC" evidence="4">
    <location>
        <begin position="43"/>
        <end position="80"/>
    </location>
</feature>
<evidence type="ECO:0000256" key="3">
    <source>
        <dbReference type="SAM" id="MobiDB-lite"/>
    </source>
</evidence>
<proteinExistence type="predicted"/>
<reference evidence="5 6" key="1">
    <citation type="submission" date="2020-10" db="EMBL/GenBank/DDBJ databases">
        <title>Pygocentrus nattereri (red-bellied piranha) genome, fPygNat1, primary haplotype.</title>
        <authorList>
            <person name="Myers G."/>
            <person name="Meyer A."/>
            <person name="Karagic N."/>
            <person name="Pippel M."/>
            <person name="Winkler S."/>
            <person name="Tracey A."/>
            <person name="Wood J."/>
            <person name="Formenti G."/>
            <person name="Howe K."/>
            <person name="Fedrigo O."/>
            <person name="Jarvis E.D."/>
        </authorList>
    </citation>
    <scope>NUCLEOTIDE SEQUENCE [LARGE SCALE GENOMIC DNA]</scope>
</reference>
<dbReference type="GO" id="GO:0070052">
    <property type="term" value="F:collagen V binding"/>
    <property type="evidence" value="ECO:0007669"/>
    <property type="project" value="TreeGrafter"/>
</dbReference>
<dbReference type="SUPFAM" id="SSF52047">
    <property type="entry name" value="RNI-like"/>
    <property type="match status" value="1"/>
</dbReference>
<reference evidence="5" key="3">
    <citation type="submission" date="2025-09" db="UniProtKB">
        <authorList>
            <consortium name="Ensembl"/>
        </authorList>
    </citation>
    <scope>IDENTIFICATION</scope>
</reference>
<evidence type="ECO:0000313" key="5">
    <source>
        <dbReference type="Ensembl" id="ENSPNAP00000015254.2"/>
    </source>
</evidence>
<dbReference type="InterPro" id="IPR003591">
    <property type="entry name" value="Leu-rich_rpt_typical-subtyp"/>
</dbReference>
<dbReference type="SMART" id="SM00369">
    <property type="entry name" value="LRR_TYP"/>
    <property type="match status" value="11"/>
</dbReference>
<dbReference type="PROSITE" id="PS51450">
    <property type="entry name" value="LRR"/>
    <property type="match status" value="4"/>
</dbReference>